<organism evidence="1 2">
    <name type="scientific">Nocardia nova</name>
    <dbReference type="NCBI Taxonomy" id="37330"/>
    <lineage>
        <taxon>Bacteria</taxon>
        <taxon>Bacillati</taxon>
        <taxon>Actinomycetota</taxon>
        <taxon>Actinomycetes</taxon>
        <taxon>Mycobacteriales</taxon>
        <taxon>Nocardiaceae</taxon>
        <taxon>Nocardia</taxon>
    </lineage>
</organism>
<evidence type="ECO:0000313" key="1">
    <source>
        <dbReference type="EMBL" id="PPJ29269.1"/>
    </source>
</evidence>
<name>A0A2S6A8B8_9NOCA</name>
<proteinExistence type="predicted"/>
<protein>
    <submittedName>
        <fullName evidence="1">Uncharacterized protein</fullName>
    </submittedName>
</protein>
<dbReference type="AlphaFoldDB" id="A0A2S6A8B8"/>
<dbReference type="Proteomes" id="UP000238356">
    <property type="component" value="Unassembled WGS sequence"/>
</dbReference>
<dbReference type="EMBL" id="PSZD01000006">
    <property type="protein sequence ID" value="PPJ29269.1"/>
    <property type="molecule type" value="Genomic_DNA"/>
</dbReference>
<gene>
    <name evidence="1" type="ORF">C5F51_12595</name>
</gene>
<keyword evidence="2" id="KW-1185">Reference proteome</keyword>
<evidence type="ECO:0000313" key="2">
    <source>
        <dbReference type="Proteomes" id="UP000238356"/>
    </source>
</evidence>
<sequence length="258" mass="28626">MGVWGGVCAFDEQRFRDVVIPALRAGHEHPVVTGALQRMYAHGRAMIDDGDPLGEPMPCRFEGLAAVVAHLDESFATGDLGRDFRVVGGTLTEPGRRPGEPGWGYWELVELVEWVVTGEAVRAWGHLGLRVPSPWSIFPSLLLRHDSRPEPDSEVFRVQELLVRLDTHSGYWVHGGGGFGEGVGGWLNAPQTHELATLLPRHDPDADRQSQRESFWTVVDWAVERDLGLLWGRDLELFYSDEPAAMFDEGATPADRLA</sequence>
<comment type="caution">
    <text evidence="1">The sequence shown here is derived from an EMBL/GenBank/DDBJ whole genome shotgun (WGS) entry which is preliminary data.</text>
</comment>
<accession>A0A2S6A8B8</accession>
<reference evidence="1 2" key="1">
    <citation type="submission" date="2018-02" db="EMBL/GenBank/DDBJ databases">
        <title>8 Nocardia nova and 1 Nocardia cyriacigeorgica strain used for evolution to TMP-SMX.</title>
        <authorList>
            <person name="Mehta H."/>
            <person name="Weng J."/>
            <person name="Shamoo Y."/>
        </authorList>
    </citation>
    <scope>NUCLEOTIDE SEQUENCE [LARGE SCALE GENOMIC DNA]</scope>
    <source>
        <strain evidence="1 2">BAA2227</strain>
    </source>
</reference>
<dbReference type="RefSeq" id="WP_104363152.1">
    <property type="nucleotide sequence ID" value="NZ_PSZB01000008.1"/>
</dbReference>